<dbReference type="EMBL" id="KK853292">
    <property type="protein sequence ID" value="KDR08838.1"/>
    <property type="molecule type" value="Genomic_DNA"/>
</dbReference>
<dbReference type="AlphaFoldDB" id="A0A067QTF6"/>
<accession>A0A067QTF6</accession>
<keyword evidence="1" id="KW-1133">Transmembrane helix</keyword>
<evidence type="ECO:0000256" key="1">
    <source>
        <dbReference type="SAM" id="Phobius"/>
    </source>
</evidence>
<protein>
    <submittedName>
        <fullName evidence="2">Uncharacterized protein</fullName>
    </submittedName>
</protein>
<gene>
    <name evidence="2" type="ORF">L798_01324</name>
</gene>
<keyword evidence="3" id="KW-1185">Reference proteome</keyword>
<dbReference type="OMA" id="TMATIEF"/>
<reference evidence="2 3" key="1">
    <citation type="journal article" date="2014" name="Nat. Commun.">
        <title>Molecular traces of alternative social organization in a termite genome.</title>
        <authorList>
            <person name="Terrapon N."/>
            <person name="Li C."/>
            <person name="Robertson H.M."/>
            <person name="Ji L."/>
            <person name="Meng X."/>
            <person name="Booth W."/>
            <person name="Chen Z."/>
            <person name="Childers C.P."/>
            <person name="Glastad K.M."/>
            <person name="Gokhale K."/>
            <person name="Gowin J."/>
            <person name="Gronenberg W."/>
            <person name="Hermansen R.A."/>
            <person name="Hu H."/>
            <person name="Hunt B.G."/>
            <person name="Huylmans A.K."/>
            <person name="Khalil S.M."/>
            <person name="Mitchell R.D."/>
            <person name="Munoz-Torres M.C."/>
            <person name="Mustard J.A."/>
            <person name="Pan H."/>
            <person name="Reese J.T."/>
            <person name="Scharf M.E."/>
            <person name="Sun F."/>
            <person name="Vogel H."/>
            <person name="Xiao J."/>
            <person name="Yang W."/>
            <person name="Yang Z."/>
            <person name="Yang Z."/>
            <person name="Zhou J."/>
            <person name="Zhu J."/>
            <person name="Brent C.S."/>
            <person name="Elsik C.G."/>
            <person name="Goodisman M.A."/>
            <person name="Liberles D.A."/>
            <person name="Roe R.M."/>
            <person name="Vargo E.L."/>
            <person name="Vilcinskas A."/>
            <person name="Wang J."/>
            <person name="Bornberg-Bauer E."/>
            <person name="Korb J."/>
            <person name="Zhang G."/>
            <person name="Liebig J."/>
        </authorList>
    </citation>
    <scope>NUCLEOTIDE SEQUENCE [LARGE SCALE GENOMIC DNA]</scope>
    <source>
        <tissue evidence="2">Whole organism</tissue>
    </source>
</reference>
<keyword evidence="1" id="KW-0812">Transmembrane</keyword>
<name>A0A067QTF6_ZOONE</name>
<evidence type="ECO:0000313" key="3">
    <source>
        <dbReference type="Proteomes" id="UP000027135"/>
    </source>
</evidence>
<dbReference type="eggNOG" id="ENOG502SAKK">
    <property type="taxonomic scope" value="Eukaryota"/>
</dbReference>
<proteinExistence type="predicted"/>
<feature type="transmembrane region" description="Helical" evidence="1">
    <location>
        <begin position="204"/>
        <end position="229"/>
    </location>
</feature>
<dbReference type="InParanoid" id="A0A067QTF6"/>
<sequence>MTLVFNVTNHYPALAQLTFTCQAKDYRYIFSQLFIKPPMAGIPPGRSIEVVVTGVINKNVPQGTMATIEFSVRSFWASYPPVNRAVYLSVGVPPVPDSDNPTINYSVKNNCKNVPQESCSTSAWNMEATVQDSHSGLISVSSNPRGVQFLTSFTAGTKTAVPITYRASCCAPTIDIKATDAKGNYITQHIDANAGNEGLSDAGIAAVILGVLLILIIIVVIVLAILLCLHLILRSPVMKDCID</sequence>
<dbReference type="Proteomes" id="UP000027135">
    <property type="component" value="Unassembled WGS sequence"/>
</dbReference>
<dbReference type="STRING" id="136037.A0A067QTF6"/>
<evidence type="ECO:0000313" key="2">
    <source>
        <dbReference type="EMBL" id="KDR08838.1"/>
    </source>
</evidence>
<keyword evidence="1" id="KW-0472">Membrane</keyword>
<organism evidence="2 3">
    <name type="scientific">Zootermopsis nevadensis</name>
    <name type="common">Dampwood termite</name>
    <dbReference type="NCBI Taxonomy" id="136037"/>
    <lineage>
        <taxon>Eukaryota</taxon>
        <taxon>Metazoa</taxon>
        <taxon>Ecdysozoa</taxon>
        <taxon>Arthropoda</taxon>
        <taxon>Hexapoda</taxon>
        <taxon>Insecta</taxon>
        <taxon>Pterygota</taxon>
        <taxon>Neoptera</taxon>
        <taxon>Polyneoptera</taxon>
        <taxon>Dictyoptera</taxon>
        <taxon>Blattodea</taxon>
        <taxon>Blattoidea</taxon>
        <taxon>Termitoidae</taxon>
        <taxon>Termopsidae</taxon>
        <taxon>Zootermopsis</taxon>
    </lineage>
</organism>